<proteinExistence type="inferred from homology"/>
<feature type="transmembrane region" description="Helical" evidence="11">
    <location>
        <begin position="580"/>
        <end position="601"/>
    </location>
</feature>
<keyword evidence="3 11" id="KW-0812">Transmembrane</keyword>
<dbReference type="Pfam" id="PF07690">
    <property type="entry name" value="MFS_1"/>
    <property type="match status" value="1"/>
</dbReference>
<evidence type="ECO:0000256" key="1">
    <source>
        <dbReference type="ARBA" id="ARBA00004141"/>
    </source>
</evidence>
<feature type="transmembrane region" description="Helical" evidence="11">
    <location>
        <begin position="254"/>
        <end position="275"/>
    </location>
</feature>
<evidence type="ECO:0000256" key="8">
    <source>
        <dbReference type="ARBA" id="ARBA00069139"/>
    </source>
</evidence>
<evidence type="ECO:0000256" key="10">
    <source>
        <dbReference type="SAM" id="MobiDB-lite"/>
    </source>
</evidence>
<dbReference type="AlphaFoldDB" id="A0AAN6KQE0"/>
<comment type="caution">
    <text evidence="13">The sequence shown here is derived from an EMBL/GenBank/DDBJ whole genome shotgun (WGS) entry which is preliminary data.</text>
</comment>
<comment type="similarity">
    <text evidence="6">Belongs to the major facilitator superfamily. CAR1 family.</text>
</comment>
<dbReference type="PANTHER" id="PTHR23502:SF31">
    <property type="entry name" value="POLYAMINE TRANSPORTER 1"/>
    <property type="match status" value="1"/>
</dbReference>
<protein>
    <recommendedName>
        <fullName evidence="8">Cercosporin MFS transporter CTB4</fullName>
    </recommendedName>
    <alternativeName>
        <fullName evidence="9">Cercosporin toxin biosynthesis cluster protein 4</fullName>
    </alternativeName>
</protein>
<dbReference type="GO" id="GO:0005886">
    <property type="term" value="C:plasma membrane"/>
    <property type="evidence" value="ECO:0007669"/>
    <property type="project" value="TreeGrafter"/>
</dbReference>
<feature type="compositionally biased region" description="Basic and acidic residues" evidence="10">
    <location>
        <begin position="1"/>
        <end position="21"/>
    </location>
</feature>
<feature type="compositionally biased region" description="Low complexity" evidence="10">
    <location>
        <begin position="43"/>
        <end position="62"/>
    </location>
</feature>
<evidence type="ECO:0000256" key="5">
    <source>
        <dbReference type="ARBA" id="ARBA00023136"/>
    </source>
</evidence>
<feature type="region of interest" description="Disordered" evidence="10">
    <location>
        <begin position="1"/>
        <end position="69"/>
    </location>
</feature>
<evidence type="ECO:0000256" key="7">
    <source>
        <dbReference type="ARBA" id="ARBA00053977"/>
    </source>
</evidence>
<feature type="transmembrane region" description="Helical" evidence="11">
    <location>
        <begin position="486"/>
        <end position="508"/>
    </location>
</feature>
<dbReference type="CDD" id="cd17323">
    <property type="entry name" value="MFS_Tpo1_MDR_like"/>
    <property type="match status" value="1"/>
</dbReference>
<dbReference type="FunFam" id="1.20.1250.20:FF:000011">
    <property type="entry name" value="MFS multidrug transporter, putative"/>
    <property type="match status" value="1"/>
</dbReference>
<dbReference type="PANTHER" id="PTHR23502">
    <property type="entry name" value="MAJOR FACILITATOR SUPERFAMILY"/>
    <property type="match status" value="1"/>
</dbReference>
<name>A0AAN6KQE0_9PEZI</name>
<evidence type="ECO:0000313" key="13">
    <source>
        <dbReference type="EMBL" id="KAK0994327.1"/>
    </source>
</evidence>
<dbReference type="Gene3D" id="1.20.1250.20">
    <property type="entry name" value="MFS general substrate transporter like domains"/>
    <property type="match status" value="1"/>
</dbReference>
<evidence type="ECO:0000256" key="2">
    <source>
        <dbReference type="ARBA" id="ARBA00022448"/>
    </source>
</evidence>
<feature type="transmembrane region" description="Helical" evidence="11">
    <location>
        <begin position="543"/>
        <end position="568"/>
    </location>
</feature>
<evidence type="ECO:0000256" key="3">
    <source>
        <dbReference type="ARBA" id="ARBA00022692"/>
    </source>
</evidence>
<dbReference type="InterPro" id="IPR020846">
    <property type="entry name" value="MFS_dom"/>
</dbReference>
<comment type="function">
    <text evidence="7">MFS transporter; part of the gene cluster that mediates the biosynthesis of cercosporin, a light-activated, non-host-selective toxin. The perylenequinone chromophore of cercosporin absorbs light energy to attain an electronically-activated triplet state and produces active oxygen species such as the hydroxyl radical, superoxide, hydrogen peroxide or singlet oxygen upon reaction with oxygen molecules. These reactive oxygen species cause damage to various cellular components including lipids, proteins and nucleic acids. Responsible for secretion and accumulation of cercosporin, but does not play any roles in self-protection against the toxicity of cercosporin.</text>
</comment>
<feature type="transmembrane region" description="Helical" evidence="11">
    <location>
        <begin position="163"/>
        <end position="186"/>
    </location>
</feature>
<dbReference type="PROSITE" id="PS50850">
    <property type="entry name" value="MFS"/>
    <property type="match status" value="1"/>
</dbReference>
<evidence type="ECO:0000313" key="14">
    <source>
        <dbReference type="Proteomes" id="UP001175353"/>
    </source>
</evidence>
<feature type="transmembrane region" description="Helical" evidence="11">
    <location>
        <begin position="514"/>
        <end position="536"/>
    </location>
</feature>
<evidence type="ECO:0000259" key="12">
    <source>
        <dbReference type="PROSITE" id="PS50850"/>
    </source>
</evidence>
<feature type="transmembrane region" description="Helical" evidence="11">
    <location>
        <begin position="406"/>
        <end position="426"/>
    </location>
</feature>
<accession>A0AAN6KQE0</accession>
<evidence type="ECO:0000256" key="6">
    <source>
        <dbReference type="ARBA" id="ARBA00038347"/>
    </source>
</evidence>
<evidence type="ECO:0000256" key="9">
    <source>
        <dbReference type="ARBA" id="ARBA00077167"/>
    </source>
</evidence>
<keyword evidence="2" id="KW-0813">Transport</keyword>
<feature type="transmembrane region" description="Helical" evidence="11">
    <location>
        <begin position="321"/>
        <end position="338"/>
    </location>
</feature>
<evidence type="ECO:0000256" key="4">
    <source>
        <dbReference type="ARBA" id="ARBA00022989"/>
    </source>
</evidence>
<feature type="transmembrane region" description="Helical" evidence="11">
    <location>
        <begin position="198"/>
        <end position="218"/>
    </location>
</feature>
<dbReference type="InterPro" id="IPR011701">
    <property type="entry name" value="MFS"/>
</dbReference>
<reference evidence="13" key="1">
    <citation type="submission" date="2023-06" db="EMBL/GenBank/DDBJ databases">
        <title>Black Yeasts Isolated from many extreme environments.</title>
        <authorList>
            <person name="Coleine C."/>
            <person name="Stajich J.E."/>
            <person name="Selbmann L."/>
        </authorList>
    </citation>
    <scope>NUCLEOTIDE SEQUENCE</scope>
    <source>
        <strain evidence="13">CCFEE 5200</strain>
    </source>
</reference>
<feature type="domain" description="Major facilitator superfamily (MFS) profile" evidence="12">
    <location>
        <begin position="163"/>
        <end position="606"/>
    </location>
</feature>
<feature type="transmembrane region" description="Helical" evidence="11">
    <location>
        <begin position="446"/>
        <end position="465"/>
    </location>
</feature>
<dbReference type="InterPro" id="IPR036259">
    <property type="entry name" value="MFS_trans_sf"/>
</dbReference>
<keyword evidence="5 11" id="KW-0472">Membrane</keyword>
<evidence type="ECO:0000256" key="11">
    <source>
        <dbReference type="SAM" id="Phobius"/>
    </source>
</evidence>
<sequence>MNEEDRRLQADERAAEPERFVSIDSHNMKRAQPAVQERHEELSPAITISSASSAARSSGESIQRQQIGVSRISTQHEASFDLERHPTALPRIQTGRSQHTQTIGASIRSRTITRHSKRPLPDFGAGKPYPPALPEREEYVVEFTGADDLLHAQNWPLKKKFPVAAVLGYVTLTAAFGSSVFSAALGSIAEVFNISREVAILGVSLYVLGFATGPLLWAPMSELYGRKNQLLISSFGFSIFSVAVAVARDVQTVFICRFFAGFFGACPLTTVGAIFSDMFNNRQRGLAVTVFSIAVFSGPLLAPFTGGFINESYLGWRWTEYITALMGFLGLGLSLIFLEETYPPVILVNKAADLRRRTKNWGIHAKQEEIEIDFRELLEKNLSRPLRMLFTTSRSRSSVLDHKSHWGVLALSIYMAFIYGLLYLFLTFYPIVFQQIHGMSEGVGGLPFLGMITGEIIAGIYIILLQPSYNKKLAANNNIPIPEWRLPPVIIGGVLFAIGVLWFGWSGYRKDIHWIVPTLSGLFTGFGIMSIFLQCLNYLIDAYLMFAASAIAANTFLRSLCGAIFPLFATYMIEGMGVQWAGTFLGLLGFCLVPLPVIFYLKGAKIRERSHFAPTFPMVNQANAGPTEHDPEKDE</sequence>
<keyword evidence="4 11" id="KW-1133">Transmembrane helix</keyword>
<dbReference type="GO" id="GO:0022857">
    <property type="term" value="F:transmembrane transporter activity"/>
    <property type="evidence" value="ECO:0007669"/>
    <property type="project" value="InterPro"/>
</dbReference>
<dbReference type="Proteomes" id="UP001175353">
    <property type="component" value="Unassembled WGS sequence"/>
</dbReference>
<dbReference type="SUPFAM" id="SSF103473">
    <property type="entry name" value="MFS general substrate transporter"/>
    <property type="match status" value="1"/>
</dbReference>
<comment type="subcellular location">
    <subcellularLocation>
        <location evidence="1">Membrane</location>
        <topology evidence="1">Multi-pass membrane protein</topology>
    </subcellularLocation>
</comment>
<feature type="transmembrane region" description="Helical" evidence="11">
    <location>
        <begin position="230"/>
        <end position="248"/>
    </location>
</feature>
<gene>
    <name evidence="13" type="ORF">LTR91_007700</name>
</gene>
<keyword evidence="14" id="KW-1185">Reference proteome</keyword>
<organism evidence="13 14">
    <name type="scientific">Friedmanniomyces endolithicus</name>
    <dbReference type="NCBI Taxonomy" id="329885"/>
    <lineage>
        <taxon>Eukaryota</taxon>
        <taxon>Fungi</taxon>
        <taxon>Dikarya</taxon>
        <taxon>Ascomycota</taxon>
        <taxon>Pezizomycotina</taxon>
        <taxon>Dothideomycetes</taxon>
        <taxon>Dothideomycetidae</taxon>
        <taxon>Mycosphaerellales</taxon>
        <taxon>Teratosphaeriaceae</taxon>
        <taxon>Friedmanniomyces</taxon>
    </lineage>
</organism>
<feature type="transmembrane region" description="Helical" evidence="11">
    <location>
        <begin position="287"/>
        <end position="309"/>
    </location>
</feature>
<dbReference type="EMBL" id="JAUJLE010000056">
    <property type="protein sequence ID" value="KAK0994327.1"/>
    <property type="molecule type" value="Genomic_DNA"/>
</dbReference>